<keyword evidence="1" id="KW-0732">Signal</keyword>
<dbReference type="PROSITE" id="PS50835">
    <property type="entry name" value="IG_LIKE"/>
    <property type="match status" value="1"/>
</dbReference>
<dbReference type="InterPro" id="IPR003599">
    <property type="entry name" value="Ig_sub"/>
</dbReference>
<feature type="non-terminal residue" evidence="5">
    <location>
        <position position="1"/>
    </location>
</feature>
<evidence type="ECO:0000256" key="3">
    <source>
        <dbReference type="ARBA" id="ARBA00023319"/>
    </source>
</evidence>
<dbReference type="InterPro" id="IPR036179">
    <property type="entry name" value="Ig-like_dom_sf"/>
</dbReference>
<evidence type="ECO:0000256" key="1">
    <source>
        <dbReference type="ARBA" id="ARBA00022729"/>
    </source>
</evidence>
<dbReference type="AlphaFoldDB" id="A0ABD0S1T7"/>
<organism evidence="5 6">
    <name type="scientific">Cirrhinus mrigala</name>
    <name type="common">Mrigala</name>
    <dbReference type="NCBI Taxonomy" id="683832"/>
    <lineage>
        <taxon>Eukaryota</taxon>
        <taxon>Metazoa</taxon>
        <taxon>Chordata</taxon>
        <taxon>Craniata</taxon>
        <taxon>Vertebrata</taxon>
        <taxon>Euteleostomi</taxon>
        <taxon>Actinopterygii</taxon>
        <taxon>Neopterygii</taxon>
        <taxon>Teleostei</taxon>
        <taxon>Ostariophysi</taxon>
        <taxon>Cypriniformes</taxon>
        <taxon>Cyprinidae</taxon>
        <taxon>Labeoninae</taxon>
        <taxon>Labeonini</taxon>
        <taxon>Cirrhinus</taxon>
    </lineage>
</organism>
<keyword evidence="6" id="KW-1185">Reference proteome</keyword>
<accession>A0ABD0S1T7</accession>
<evidence type="ECO:0000313" key="5">
    <source>
        <dbReference type="EMBL" id="KAL0204355.1"/>
    </source>
</evidence>
<dbReference type="Proteomes" id="UP001529510">
    <property type="component" value="Unassembled WGS sequence"/>
</dbReference>
<comment type="caution">
    <text evidence="5">The sequence shown here is derived from an EMBL/GenBank/DDBJ whole genome shotgun (WGS) entry which is preliminary data.</text>
</comment>
<dbReference type="Gene3D" id="2.60.40.10">
    <property type="entry name" value="Immunoglobulins"/>
    <property type="match status" value="1"/>
</dbReference>
<name>A0ABD0S1T7_CIRMR</name>
<feature type="domain" description="Ig-like" evidence="4">
    <location>
        <begin position="2"/>
        <end position="126"/>
    </location>
</feature>
<evidence type="ECO:0000256" key="2">
    <source>
        <dbReference type="ARBA" id="ARBA00023157"/>
    </source>
</evidence>
<reference evidence="5 6" key="1">
    <citation type="submission" date="2024-05" db="EMBL/GenBank/DDBJ databases">
        <title>Genome sequencing and assembly of Indian major carp, Cirrhinus mrigala (Hamilton, 1822).</title>
        <authorList>
            <person name="Mohindra V."/>
            <person name="Chowdhury L.M."/>
            <person name="Lal K."/>
            <person name="Jena J.K."/>
        </authorList>
    </citation>
    <scope>NUCLEOTIDE SEQUENCE [LARGE SCALE GENOMIC DNA]</scope>
    <source>
        <strain evidence="5">CM1030</strain>
        <tissue evidence="5">Blood</tissue>
    </source>
</reference>
<keyword evidence="2" id="KW-1015">Disulfide bond</keyword>
<gene>
    <name evidence="5" type="ORF">M9458_002373</name>
</gene>
<dbReference type="InterPro" id="IPR013783">
    <property type="entry name" value="Ig-like_fold"/>
</dbReference>
<dbReference type="InterPro" id="IPR007110">
    <property type="entry name" value="Ig-like_dom"/>
</dbReference>
<dbReference type="SUPFAM" id="SSF48726">
    <property type="entry name" value="Immunoglobulin"/>
    <property type="match status" value="1"/>
</dbReference>
<dbReference type="FunFam" id="2.60.40.10:FF:001070">
    <property type="entry name" value="Prostaglandin F2 receptor inhibitor"/>
    <property type="match status" value="1"/>
</dbReference>
<evidence type="ECO:0000313" key="6">
    <source>
        <dbReference type="Proteomes" id="UP001529510"/>
    </source>
</evidence>
<protein>
    <recommendedName>
        <fullName evidence="4">Ig-like domain-containing protein</fullName>
    </recommendedName>
</protein>
<proteinExistence type="predicted"/>
<dbReference type="EMBL" id="JAMKFB020000001">
    <property type="protein sequence ID" value="KAL0204355.1"/>
    <property type="molecule type" value="Genomic_DNA"/>
</dbReference>
<evidence type="ECO:0000259" key="4">
    <source>
        <dbReference type="PROSITE" id="PS50835"/>
    </source>
</evidence>
<feature type="non-terminal residue" evidence="5">
    <location>
        <position position="135"/>
    </location>
</feature>
<dbReference type="SMART" id="SM00409">
    <property type="entry name" value="IG"/>
    <property type="match status" value="1"/>
</dbReference>
<sequence>VPNSLIVAPDAPNPVIREGGSIRLLCNVSRNFLEGIYLSLSWSVKKGSSLLEDLLTFGPDMGVTVGDDYMRRYTDGGMRLEMGNGVSHSLVLSGATPADQGMYVCTARLWTREQGAWNRIQEKTMEMGEVTVTPT</sequence>
<dbReference type="PANTHER" id="PTHR12207">
    <property type="entry name" value="V-SET AND TRANSMEMBRANE DOMAIN-CONTAINING PROTEIN"/>
    <property type="match status" value="1"/>
</dbReference>
<keyword evidence="3" id="KW-0393">Immunoglobulin domain</keyword>
<dbReference type="PANTHER" id="PTHR12207:SF3">
    <property type="entry name" value="PROSTAGLANDIN F2 RECEPTOR NEGATIVE REGULATOR"/>
    <property type="match status" value="1"/>
</dbReference>
<dbReference type="InterPro" id="IPR051102">
    <property type="entry name" value="IgSF_V-set/TM_domain"/>
</dbReference>